<reference evidence="2 3" key="1">
    <citation type="submission" date="2018-02" db="EMBL/GenBank/DDBJ databases">
        <authorList>
            <person name="Cohen D.B."/>
            <person name="Kent A.D."/>
        </authorList>
    </citation>
    <scope>NUCLEOTIDE SEQUENCE [LARGE SCALE GENOMIC DNA]</scope>
    <source>
        <strain evidence="2">1</strain>
    </source>
</reference>
<accession>A0A2N9JEQ8</accession>
<sequence length="65" mass="6915">MEANAAAVDAFIAWLGDQPELVAAAKLELRGRDLACWCTPDLPCHADVWLAIANGETSQPDTGYA</sequence>
<evidence type="ECO:0000259" key="1">
    <source>
        <dbReference type="Pfam" id="PF14216"/>
    </source>
</evidence>
<dbReference type="Pfam" id="PF14216">
    <property type="entry name" value="DUF4326"/>
    <property type="match status" value="1"/>
</dbReference>
<proteinExistence type="predicted"/>
<feature type="domain" description="DUF4326" evidence="1">
    <location>
        <begin position="4"/>
        <end position="48"/>
    </location>
</feature>
<dbReference type="AlphaFoldDB" id="A0A2N9JEQ8"/>
<dbReference type="InterPro" id="IPR025475">
    <property type="entry name" value="DUF4326"/>
</dbReference>
<protein>
    <recommendedName>
        <fullName evidence="1">DUF4326 domain-containing protein</fullName>
    </recommendedName>
</protein>
<dbReference type="EMBL" id="LT985188">
    <property type="protein sequence ID" value="SPD85965.1"/>
    <property type="molecule type" value="Genomic_DNA"/>
</dbReference>
<keyword evidence="3" id="KW-1185">Reference proteome</keyword>
<organism evidence="2 3">
    <name type="scientific">Micropruina glycogenica</name>
    <dbReference type="NCBI Taxonomy" id="75385"/>
    <lineage>
        <taxon>Bacteria</taxon>
        <taxon>Bacillati</taxon>
        <taxon>Actinomycetota</taxon>
        <taxon>Actinomycetes</taxon>
        <taxon>Propionibacteriales</taxon>
        <taxon>Nocardioidaceae</taxon>
        <taxon>Micropruina</taxon>
    </lineage>
</organism>
<dbReference type="Proteomes" id="UP000238164">
    <property type="component" value="Chromosome 1"/>
</dbReference>
<name>A0A2N9JEQ8_9ACTN</name>
<dbReference type="KEGG" id="mgg:MPLG2_0929"/>
<gene>
    <name evidence="2" type="ORF">MPLG2_0929</name>
</gene>
<evidence type="ECO:0000313" key="3">
    <source>
        <dbReference type="Proteomes" id="UP000238164"/>
    </source>
</evidence>
<evidence type="ECO:0000313" key="2">
    <source>
        <dbReference type="EMBL" id="SPD85965.1"/>
    </source>
</evidence>